<feature type="domain" description="N-acetyltransferase" evidence="1">
    <location>
        <begin position="6"/>
        <end position="148"/>
    </location>
</feature>
<dbReference type="Proteomes" id="UP001597120">
    <property type="component" value="Unassembled WGS sequence"/>
</dbReference>
<organism evidence="2 3">
    <name type="scientific">Paenibacillus residui</name>
    <dbReference type="NCBI Taxonomy" id="629724"/>
    <lineage>
        <taxon>Bacteria</taxon>
        <taxon>Bacillati</taxon>
        <taxon>Bacillota</taxon>
        <taxon>Bacilli</taxon>
        <taxon>Bacillales</taxon>
        <taxon>Paenibacillaceae</taxon>
        <taxon>Paenibacillus</taxon>
    </lineage>
</organism>
<dbReference type="RefSeq" id="WP_379289765.1">
    <property type="nucleotide sequence ID" value="NZ_JBHTIU010000068.1"/>
</dbReference>
<protein>
    <submittedName>
        <fullName evidence="2">GNAT family N-acetyltransferase</fullName>
        <ecNumber evidence="2">2.3.-.-</ecNumber>
    </submittedName>
</protein>
<comment type="caution">
    <text evidence="2">The sequence shown here is derived from an EMBL/GenBank/DDBJ whole genome shotgun (WGS) entry which is preliminary data.</text>
</comment>
<keyword evidence="3" id="KW-1185">Reference proteome</keyword>
<dbReference type="PANTHER" id="PTHR43072:SF36">
    <property type="entry name" value="RIBOSOMAL-PROTEIN-ALANINE ACETYLTRANSFERASE"/>
    <property type="match status" value="1"/>
</dbReference>
<dbReference type="Pfam" id="PF00583">
    <property type="entry name" value="Acetyltransf_1"/>
    <property type="match status" value="1"/>
</dbReference>
<accession>A0ABW3DBU0</accession>
<dbReference type="SUPFAM" id="SSF55729">
    <property type="entry name" value="Acyl-CoA N-acyltransferases (Nat)"/>
    <property type="match status" value="1"/>
</dbReference>
<gene>
    <name evidence="2" type="ORF">ACFQ03_17535</name>
</gene>
<dbReference type="PROSITE" id="PS51186">
    <property type="entry name" value="GNAT"/>
    <property type="match status" value="1"/>
</dbReference>
<keyword evidence="2" id="KW-0808">Transferase</keyword>
<evidence type="ECO:0000313" key="2">
    <source>
        <dbReference type="EMBL" id="MFD0870945.1"/>
    </source>
</evidence>
<dbReference type="CDD" id="cd04301">
    <property type="entry name" value="NAT_SF"/>
    <property type="match status" value="1"/>
</dbReference>
<name>A0ABW3DBU0_9BACL</name>
<dbReference type="InterPro" id="IPR016181">
    <property type="entry name" value="Acyl_CoA_acyltransferase"/>
</dbReference>
<dbReference type="EC" id="2.3.-.-" evidence="2"/>
<dbReference type="EMBL" id="JBHTIU010000068">
    <property type="protein sequence ID" value="MFD0870945.1"/>
    <property type="molecule type" value="Genomic_DNA"/>
</dbReference>
<dbReference type="InterPro" id="IPR017255">
    <property type="entry name" value="AcTrfase_GNAT_prd"/>
</dbReference>
<dbReference type="PANTHER" id="PTHR43072">
    <property type="entry name" value="N-ACETYLTRANSFERASE"/>
    <property type="match status" value="1"/>
</dbReference>
<dbReference type="Gene3D" id="3.40.630.30">
    <property type="match status" value="1"/>
</dbReference>
<dbReference type="GO" id="GO:0016746">
    <property type="term" value="F:acyltransferase activity"/>
    <property type="evidence" value="ECO:0007669"/>
    <property type="project" value="UniProtKB-KW"/>
</dbReference>
<sequence length="167" mass="19257">MRDDFLNIRHIEPDDCNAIFEVPSDWWGSNYSSDMISKWYIHHFRDTCLLAEENGKMAGFLIGFLSQSEPNESYIRIVMVDPAIRGKGVGRALYEEFFKRVGMLGRSVVRCVTAPGKKDSIAFHTRMGFIIEPQEQEYEGVPVFINYDGRGGNRVLFKKVLQKMENH</sequence>
<keyword evidence="2" id="KW-0012">Acyltransferase</keyword>
<evidence type="ECO:0000313" key="3">
    <source>
        <dbReference type="Proteomes" id="UP001597120"/>
    </source>
</evidence>
<proteinExistence type="predicted"/>
<evidence type="ECO:0000259" key="1">
    <source>
        <dbReference type="PROSITE" id="PS51186"/>
    </source>
</evidence>
<dbReference type="PIRSF" id="PIRSF037663">
    <property type="entry name" value="Acetyltransf_GNAT_prd"/>
    <property type="match status" value="1"/>
</dbReference>
<dbReference type="InterPro" id="IPR000182">
    <property type="entry name" value="GNAT_dom"/>
</dbReference>
<reference evidence="3" key="1">
    <citation type="journal article" date="2019" name="Int. J. Syst. Evol. Microbiol.">
        <title>The Global Catalogue of Microorganisms (GCM) 10K type strain sequencing project: providing services to taxonomists for standard genome sequencing and annotation.</title>
        <authorList>
            <consortium name="The Broad Institute Genomics Platform"/>
            <consortium name="The Broad Institute Genome Sequencing Center for Infectious Disease"/>
            <person name="Wu L."/>
            <person name="Ma J."/>
        </authorList>
    </citation>
    <scope>NUCLEOTIDE SEQUENCE [LARGE SCALE GENOMIC DNA]</scope>
    <source>
        <strain evidence="3">CCUG 57263</strain>
    </source>
</reference>